<feature type="region of interest" description="Disordered" evidence="5">
    <location>
        <begin position="1"/>
        <end position="25"/>
    </location>
</feature>
<evidence type="ECO:0000256" key="1">
    <source>
        <dbReference type="ARBA" id="ARBA00022723"/>
    </source>
</evidence>
<keyword evidence="9" id="KW-1185">Reference proteome</keyword>
<evidence type="ECO:0000313" key="9">
    <source>
        <dbReference type="Proteomes" id="UP001345013"/>
    </source>
</evidence>
<evidence type="ECO:0000259" key="6">
    <source>
        <dbReference type="PROSITE" id="PS50089"/>
    </source>
</evidence>
<dbReference type="SUPFAM" id="SSF57850">
    <property type="entry name" value="RING/U-box"/>
    <property type="match status" value="1"/>
</dbReference>
<feature type="region of interest" description="Disordered" evidence="5">
    <location>
        <begin position="239"/>
        <end position="260"/>
    </location>
</feature>
<accession>A0ABR0KE92</accession>
<dbReference type="InterPro" id="IPR001841">
    <property type="entry name" value="Znf_RING"/>
</dbReference>
<dbReference type="Proteomes" id="UP001345013">
    <property type="component" value="Unassembled WGS sequence"/>
</dbReference>
<dbReference type="InterPro" id="IPR013083">
    <property type="entry name" value="Znf_RING/FYVE/PHD"/>
</dbReference>
<dbReference type="InterPro" id="IPR001293">
    <property type="entry name" value="Znf_TRAF"/>
</dbReference>
<evidence type="ECO:0000256" key="3">
    <source>
        <dbReference type="ARBA" id="ARBA00022833"/>
    </source>
</evidence>
<dbReference type="EMBL" id="JAVRRG010000035">
    <property type="protein sequence ID" value="KAK5094327.1"/>
    <property type="molecule type" value="Genomic_DNA"/>
</dbReference>
<dbReference type="Gene3D" id="3.30.40.10">
    <property type="entry name" value="Zinc/RING finger domain, C3HC4 (zinc finger)"/>
    <property type="match status" value="1"/>
</dbReference>
<proteinExistence type="predicted"/>
<keyword evidence="3 4" id="KW-0862">Zinc</keyword>
<dbReference type="InterPro" id="IPR018957">
    <property type="entry name" value="Znf_C3HC4_RING-type"/>
</dbReference>
<evidence type="ECO:0000259" key="7">
    <source>
        <dbReference type="PROSITE" id="PS50145"/>
    </source>
</evidence>
<name>A0ABR0KE92_9EURO</name>
<feature type="compositionally biased region" description="Polar residues" evidence="5">
    <location>
        <begin position="239"/>
        <end position="250"/>
    </location>
</feature>
<feature type="domain" description="RING-type" evidence="6">
    <location>
        <begin position="89"/>
        <end position="132"/>
    </location>
</feature>
<keyword evidence="1 4" id="KW-0479">Metal-binding</keyword>
<dbReference type="Pfam" id="PF00097">
    <property type="entry name" value="zf-C3HC4"/>
    <property type="match status" value="1"/>
</dbReference>
<dbReference type="PROSITE" id="PS50089">
    <property type="entry name" value="ZF_RING_2"/>
    <property type="match status" value="1"/>
</dbReference>
<evidence type="ECO:0000256" key="4">
    <source>
        <dbReference type="PROSITE-ProRule" id="PRU00207"/>
    </source>
</evidence>
<feature type="compositionally biased region" description="Polar residues" evidence="5">
    <location>
        <begin position="491"/>
        <end position="517"/>
    </location>
</feature>
<organism evidence="8 9">
    <name type="scientific">Lithohypha guttulata</name>
    <dbReference type="NCBI Taxonomy" id="1690604"/>
    <lineage>
        <taxon>Eukaryota</taxon>
        <taxon>Fungi</taxon>
        <taxon>Dikarya</taxon>
        <taxon>Ascomycota</taxon>
        <taxon>Pezizomycotina</taxon>
        <taxon>Eurotiomycetes</taxon>
        <taxon>Chaetothyriomycetidae</taxon>
        <taxon>Chaetothyriales</taxon>
        <taxon>Trichomeriaceae</taxon>
        <taxon>Lithohypha</taxon>
    </lineage>
</organism>
<evidence type="ECO:0000256" key="2">
    <source>
        <dbReference type="ARBA" id="ARBA00022771"/>
    </source>
</evidence>
<dbReference type="PANTHER" id="PTHR10131:SF94">
    <property type="entry name" value="TNF RECEPTOR-ASSOCIATED FACTOR 4"/>
    <property type="match status" value="1"/>
</dbReference>
<dbReference type="PANTHER" id="PTHR10131">
    <property type="entry name" value="TNF RECEPTOR ASSOCIATED FACTOR"/>
    <property type="match status" value="1"/>
</dbReference>
<dbReference type="SMART" id="SM00184">
    <property type="entry name" value="RING"/>
    <property type="match status" value="1"/>
</dbReference>
<evidence type="ECO:0000313" key="8">
    <source>
        <dbReference type="EMBL" id="KAK5094327.1"/>
    </source>
</evidence>
<feature type="zinc finger region" description="TRAF-type" evidence="4">
    <location>
        <begin position="148"/>
        <end position="191"/>
    </location>
</feature>
<evidence type="ECO:0000256" key="5">
    <source>
        <dbReference type="SAM" id="MobiDB-lite"/>
    </source>
</evidence>
<dbReference type="CDD" id="cd16449">
    <property type="entry name" value="RING-HC"/>
    <property type="match status" value="1"/>
</dbReference>
<feature type="compositionally biased region" description="Low complexity" evidence="5">
    <location>
        <begin position="518"/>
        <end position="538"/>
    </location>
</feature>
<sequence>MAEPHEHGFLSLNDVRPPFHSDEGNGPSPFDTLWTEFARSHPRLSPPRTPTHRVVRSVASAGSSVLRVRSAIDLRSLDYVSEYDSNLMCPICHVPLIDPVVLDCDHTFCQQCFEEYKNGGPSTDRSKCPACRSYLLGGSRKASRLIKNMCNEIQVRCPNNRCDVVTARGYVEQHATRECPEQELPCPDTQCLRKSKRKNFVPDQCIHSSHIECDCGASMQLGRGEWIKHKDLECPNKNSVPTASLETTVGGQEDEAETPPRCPGADFGCTEEIALIDHETHIKHCPLARLAPALTKQSQLLHSLSVQLKMTNLRNDVLETGFDRLNELITNTIEPKLNRLIDTDHSSDIDIEEIPRDDLSLLSTDTPTPTATQTTSYTTAYNSLHPRLSTLESQTSTLQSHLTDLDARSSMALMNETLRIREELAHINGAMYSTRAQVQWLLNRERIMGQREAMGQRGRVGAPGGGSAQTQAQGQGQGQGARAERGGPAQNSQSAAGVAGGTSTQRPSIDRNLSSAWSTISQAAAGSGSGPSSAATSPMFSAARPSLRRLSGGSSQERVKL</sequence>
<reference evidence="8 9" key="1">
    <citation type="submission" date="2023-08" db="EMBL/GenBank/DDBJ databases">
        <title>Black Yeasts Isolated from many extreme environments.</title>
        <authorList>
            <person name="Coleine C."/>
            <person name="Stajich J.E."/>
            <person name="Selbmann L."/>
        </authorList>
    </citation>
    <scope>NUCLEOTIDE SEQUENCE [LARGE SCALE GENOMIC DNA]</scope>
    <source>
        <strain evidence="8 9">CCFEE 5885</strain>
    </source>
</reference>
<gene>
    <name evidence="8" type="ORF">LTR24_003702</name>
</gene>
<keyword evidence="2 4" id="KW-0863">Zinc-finger</keyword>
<dbReference type="PROSITE" id="PS50145">
    <property type="entry name" value="ZF_TRAF"/>
    <property type="match status" value="1"/>
</dbReference>
<feature type="region of interest" description="Disordered" evidence="5">
    <location>
        <begin position="453"/>
        <end position="561"/>
    </location>
</feature>
<protein>
    <submittedName>
        <fullName evidence="8">Uncharacterized protein</fullName>
    </submittedName>
</protein>
<comment type="caution">
    <text evidence="8">The sequence shown here is derived from an EMBL/GenBank/DDBJ whole genome shotgun (WGS) entry which is preliminary data.</text>
</comment>
<feature type="domain" description="TRAF-type" evidence="7">
    <location>
        <begin position="148"/>
        <end position="191"/>
    </location>
</feature>